<comment type="caution">
    <text evidence="1">The sequence shown here is derived from an EMBL/GenBank/DDBJ whole genome shotgun (WGS) entry which is preliminary data.</text>
</comment>
<dbReference type="InterPro" id="IPR011991">
    <property type="entry name" value="ArsR-like_HTH"/>
</dbReference>
<dbReference type="RefSeq" id="WP_178087621.1">
    <property type="nucleotide sequence ID" value="NZ_CABFUZ020000085.1"/>
</dbReference>
<reference evidence="1" key="1">
    <citation type="submission" date="2019-09" db="EMBL/GenBank/DDBJ databases">
        <authorList>
            <person name="Cremers G."/>
        </authorList>
    </citation>
    <scope>NUCLEOTIDE SEQUENCE [LARGE SCALE GENOMIC DNA]</scope>
    <source>
        <strain evidence="1">3B</strain>
    </source>
</reference>
<dbReference type="Gene3D" id="1.10.10.10">
    <property type="entry name" value="Winged helix-like DNA-binding domain superfamily/Winged helix DNA-binding domain"/>
    <property type="match status" value="1"/>
</dbReference>
<dbReference type="CDD" id="cd00090">
    <property type="entry name" value="HTH_ARSR"/>
    <property type="match status" value="1"/>
</dbReference>
<evidence type="ECO:0000313" key="1">
    <source>
        <dbReference type="EMBL" id="VVM05386.1"/>
    </source>
</evidence>
<dbReference type="AlphaFoldDB" id="A0A5E6M817"/>
<proteinExistence type="predicted"/>
<dbReference type="InterPro" id="IPR036388">
    <property type="entry name" value="WH-like_DNA-bd_sf"/>
</dbReference>
<dbReference type="Proteomes" id="UP000381693">
    <property type="component" value="Unassembled WGS sequence"/>
</dbReference>
<dbReference type="SUPFAM" id="SSF46785">
    <property type="entry name" value="Winged helix' DNA-binding domain"/>
    <property type="match status" value="1"/>
</dbReference>
<gene>
    <name evidence="1" type="ORF">MAMC_00528</name>
</gene>
<keyword evidence="2" id="KW-1185">Reference proteome</keyword>
<dbReference type="InterPro" id="IPR036390">
    <property type="entry name" value="WH_DNA-bd_sf"/>
</dbReference>
<dbReference type="Pfam" id="PF13412">
    <property type="entry name" value="HTH_24"/>
    <property type="match status" value="1"/>
</dbReference>
<sequence length="251" mass="28167">MDSGNSSLIRNQKYAILAEIKRSDGLSVGELAERMNLSYMGVKQHCNALEKEGYLATRKRAKRVGRPEKLYVLTEKADEFFPQKGIPFVLELLESVDEVYGSLAAERLLRRLYGRRVEELRPRITGATIAERARQLAQIREEEGYMSRYESNGAPHGQILEFHSPVLAILDRFPRIREFEQRLFERLLRTRVERNEDRARGGIRVAFLLAGSEDPGSIAKQSFAASSADGGVGVAAREITAGLSAVSEAKR</sequence>
<dbReference type="GO" id="GO:0006355">
    <property type="term" value="P:regulation of DNA-templated transcription"/>
    <property type="evidence" value="ECO:0007669"/>
    <property type="project" value="UniProtKB-ARBA"/>
</dbReference>
<name>A0A5E6M817_9BACT</name>
<evidence type="ECO:0000313" key="2">
    <source>
        <dbReference type="Proteomes" id="UP000381693"/>
    </source>
</evidence>
<organism evidence="1 2">
    <name type="scientific">Methylacidimicrobium cyclopophantes</name>
    <dbReference type="NCBI Taxonomy" id="1041766"/>
    <lineage>
        <taxon>Bacteria</taxon>
        <taxon>Pseudomonadati</taxon>
        <taxon>Verrucomicrobiota</taxon>
        <taxon>Methylacidimicrobium</taxon>
    </lineage>
</organism>
<accession>A0A5E6M817</accession>
<protein>
    <submittedName>
        <fullName evidence="1">Uncharacterized protein</fullName>
    </submittedName>
</protein>
<dbReference type="EMBL" id="CABFUZ020000085">
    <property type="protein sequence ID" value="VVM05386.1"/>
    <property type="molecule type" value="Genomic_DNA"/>
</dbReference>